<dbReference type="Pfam" id="PF17677">
    <property type="entry name" value="Glyco_hydro38C2"/>
    <property type="match status" value="1"/>
</dbReference>
<comment type="caution">
    <text evidence="2">The sequence shown here is derived from an EMBL/GenBank/DDBJ whole genome shotgun (WGS) entry which is preliminary data.</text>
</comment>
<dbReference type="GO" id="GO:0005975">
    <property type="term" value="P:carbohydrate metabolic process"/>
    <property type="evidence" value="ECO:0007669"/>
    <property type="project" value="InterPro"/>
</dbReference>
<feature type="domain" description="Glycosyl hydrolases family 38 C-terminal" evidence="1">
    <location>
        <begin position="3"/>
        <end position="66"/>
    </location>
</feature>
<dbReference type="GO" id="GO:0030246">
    <property type="term" value="F:carbohydrate binding"/>
    <property type="evidence" value="ECO:0007669"/>
    <property type="project" value="InterPro"/>
</dbReference>
<protein>
    <submittedName>
        <fullName evidence="2">Alpha-mannosidase</fullName>
    </submittedName>
</protein>
<evidence type="ECO:0000259" key="1">
    <source>
        <dbReference type="Pfam" id="PF17677"/>
    </source>
</evidence>
<dbReference type="AlphaFoldDB" id="A0A964UWH9"/>
<proteinExistence type="predicted"/>
<evidence type="ECO:0000313" key="2">
    <source>
        <dbReference type="EMBL" id="NBE56696.1"/>
    </source>
</evidence>
<dbReference type="InterPro" id="IPR041147">
    <property type="entry name" value="GH38_C"/>
</dbReference>
<keyword evidence="3" id="KW-1185">Reference proteome</keyword>
<dbReference type="Proteomes" id="UP000598297">
    <property type="component" value="Unassembled WGS sequence"/>
</dbReference>
<gene>
    <name evidence="2" type="ORF">GUY60_35785</name>
</gene>
<dbReference type="RefSeq" id="WP_246236084.1">
    <property type="nucleotide sequence ID" value="NZ_JAAAHS010000560.1"/>
</dbReference>
<evidence type="ECO:0000313" key="3">
    <source>
        <dbReference type="Proteomes" id="UP000598297"/>
    </source>
</evidence>
<organism evidence="2 3">
    <name type="scientific">Streptomyces boluensis</name>
    <dbReference type="NCBI Taxonomy" id="1775135"/>
    <lineage>
        <taxon>Bacteria</taxon>
        <taxon>Bacillati</taxon>
        <taxon>Actinomycetota</taxon>
        <taxon>Actinomycetes</taxon>
        <taxon>Kitasatosporales</taxon>
        <taxon>Streptomycetaceae</taxon>
        <taxon>Streptomyces</taxon>
    </lineage>
</organism>
<sequence length="76" mass="8332">LAEDRSGDVVVRLYESRGGRARATLTTSFPVSRADVTDLLERPLHAAESTEGGFAVRLRPFQILTLRFAYPLPASS</sequence>
<accession>A0A964UWH9</accession>
<reference evidence="2" key="1">
    <citation type="submission" date="2020-01" db="EMBL/GenBank/DDBJ databases">
        <title>Whole-genome analyses of novel actinobacteria.</title>
        <authorList>
            <person name="Sahin N."/>
        </authorList>
    </citation>
    <scope>NUCLEOTIDE SEQUENCE</scope>
    <source>
        <strain evidence="2">YC537</strain>
    </source>
</reference>
<dbReference type="SUPFAM" id="SSF74650">
    <property type="entry name" value="Galactose mutarotase-like"/>
    <property type="match status" value="1"/>
</dbReference>
<name>A0A964UWH9_9ACTN</name>
<dbReference type="GO" id="GO:0003824">
    <property type="term" value="F:catalytic activity"/>
    <property type="evidence" value="ECO:0007669"/>
    <property type="project" value="InterPro"/>
</dbReference>
<feature type="non-terminal residue" evidence="2">
    <location>
        <position position="1"/>
    </location>
</feature>
<dbReference type="InterPro" id="IPR011013">
    <property type="entry name" value="Gal_mutarotase_sf_dom"/>
</dbReference>
<dbReference type="Gene3D" id="2.60.40.2220">
    <property type="match status" value="1"/>
</dbReference>
<dbReference type="EMBL" id="JAAAHS010000560">
    <property type="protein sequence ID" value="NBE56696.1"/>
    <property type="molecule type" value="Genomic_DNA"/>
</dbReference>